<organism evidence="1 2">
    <name type="scientific">Rhodocollybia butyracea</name>
    <dbReference type="NCBI Taxonomy" id="206335"/>
    <lineage>
        <taxon>Eukaryota</taxon>
        <taxon>Fungi</taxon>
        <taxon>Dikarya</taxon>
        <taxon>Basidiomycota</taxon>
        <taxon>Agaricomycotina</taxon>
        <taxon>Agaricomycetes</taxon>
        <taxon>Agaricomycetidae</taxon>
        <taxon>Agaricales</taxon>
        <taxon>Marasmiineae</taxon>
        <taxon>Omphalotaceae</taxon>
        <taxon>Rhodocollybia</taxon>
    </lineage>
</organism>
<feature type="non-terminal residue" evidence="1">
    <location>
        <position position="1"/>
    </location>
</feature>
<reference evidence="1" key="1">
    <citation type="submission" date="2020-11" db="EMBL/GenBank/DDBJ databases">
        <authorList>
            <consortium name="DOE Joint Genome Institute"/>
            <person name="Ahrendt S."/>
            <person name="Riley R."/>
            <person name="Andreopoulos W."/>
            <person name="Labutti K."/>
            <person name="Pangilinan J."/>
            <person name="Ruiz-Duenas F.J."/>
            <person name="Barrasa J.M."/>
            <person name="Sanchez-Garcia M."/>
            <person name="Camarero S."/>
            <person name="Miyauchi S."/>
            <person name="Serrano A."/>
            <person name="Linde D."/>
            <person name="Babiker R."/>
            <person name="Drula E."/>
            <person name="Ayuso-Fernandez I."/>
            <person name="Pacheco R."/>
            <person name="Padilla G."/>
            <person name="Ferreira P."/>
            <person name="Barriuso J."/>
            <person name="Kellner H."/>
            <person name="Castanera R."/>
            <person name="Alfaro M."/>
            <person name="Ramirez L."/>
            <person name="Pisabarro A.G."/>
            <person name="Kuo A."/>
            <person name="Tritt A."/>
            <person name="Lipzen A."/>
            <person name="He G."/>
            <person name="Yan M."/>
            <person name="Ng V."/>
            <person name="Cullen D."/>
            <person name="Martin F."/>
            <person name="Rosso M.-N."/>
            <person name="Henrissat B."/>
            <person name="Hibbett D."/>
            <person name="Martinez A.T."/>
            <person name="Grigoriev I.V."/>
        </authorList>
    </citation>
    <scope>NUCLEOTIDE SEQUENCE</scope>
    <source>
        <strain evidence="1">AH 40177</strain>
    </source>
</reference>
<name>A0A9P5P272_9AGAR</name>
<gene>
    <name evidence="1" type="ORF">BDP27DRAFT_1165212</name>
</gene>
<sequence>LHFFNPHGITHRGAHESVGIISCANLALDPSIQYLPENMYVNIIPGPTKPSVDKINHFVQPVIEQFVTKAWRPGFMCSRTADSESG</sequence>
<dbReference type="Proteomes" id="UP000772434">
    <property type="component" value="Unassembled WGS sequence"/>
</dbReference>
<evidence type="ECO:0000313" key="1">
    <source>
        <dbReference type="EMBL" id="KAF9042675.1"/>
    </source>
</evidence>
<comment type="caution">
    <text evidence="1">The sequence shown here is derived from an EMBL/GenBank/DDBJ whole genome shotgun (WGS) entry which is preliminary data.</text>
</comment>
<dbReference type="OrthoDB" id="2829169at2759"/>
<dbReference type="AlphaFoldDB" id="A0A9P5P272"/>
<feature type="non-terminal residue" evidence="1">
    <location>
        <position position="86"/>
    </location>
</feature>
<proteinExistence type="predicted"/>
<dbReference type="EMBL" id="JADNRY010000543">
    <property type="protein sequence ID" value="KAF9042675.1"/>
    <property type="molecule type" value="Genomic_DNA"/>
</dbReference>
<evidence type="ECO:0000313" key="2">
    <source>
        <dbReference type="Proteomes" id="UP000772434"/>
    </source>
</evidence>
<accession>A0A9P5P272</accession>
<protein>
    <submittedName>
        <fullName evidence="1">Uncharacterized protein</fullName>
    </submittedName>
</protein>
<keyword evidence="2" id="KW-1185">Reference proteome</keyword>